<feature type="region of interest" description="Disordered" evidence="4">
    <location>
        <begin position="259"/>
        <end position="278"/>
    </location>
</feature>
<dbReference type="AlphaFoldDB" id="A0AAV7KBS1"/>
<organism evidence="6 7">
    <name type="scientific">Oopsacas minuta</name>
    <dbReference type="NCBI Taxonomy" id="111878"/>
    <lineage>
        <taxon>Eukaryota</taxon>
        <taxon>Metazoa</taxon>
        <taxon>Porifera</taxon>
        <taxon>Hexactinellida</taxon>
        <taxon>Hexasterophora</taxon>
        <taxon>Lyssacinosida</taxon>
        <taxon>Leucopsacidae</taxon>
        <taxon>Oopsacas</taxon>
    </lineage>
</organism>
<protein>
    <recommendedName>
        <fullName evidence="5">BZIP domain-containing protein</fullName>
    </recommendedName>
</protein>
<dbReference type="GO" id="GO:0000978">
    <property type="term" value="F:RNA polymerase II cis-regulatory region sequence-specific DNA binding"/>
    <property type="evidence" value="ECO:0007669"/>
    <property type="project" value="TreeGrafter"/>
</dbReference>
<feature type="compositionally biased region" description="Basic and acidic residues" evidence="4">
    <location>
        <begin position="269"/>
        <end position="278"/>
    </location>
</feature>
<gene>
    <name evidence="6" type="ORF">LOD99_15431</name>
</gene>
<dbReference type="Pfam" id="PF03131">
    <property type="entry name" value="bZIP_Maf"/>
    <property type="match status" value="1"/>
</dbReference>
<dbReference type="PROSITE" id="PS50217">
    <property type="entry name" value="BZIP"/>
    <property type="match status" value="1"/>
</dbReference>
<sequence>MDFDYSVPQYLGQVGEFYNQGFNFPLESYPNLSNESHLPPAPSDIFTGYPQVYPPAPAYPHMSVSSAQGQMYPHSISEYPSNGSYPWTSSPPHASLQPPTYFPPVSAPPVPQGLQDDDQKLPEMYSLFDPCEGYGGYEGFYGDPQAPAYVNNSNLGGSSSPYNWPGQDFNDASPPASLVKPPPELEDNYNQDDTISDFRDDEEINMEDLQNQLPDGITERHLLTLKIPDLNKLLKDLGLDKEDQNLVKRIRRQYKNRGYANTCRKKKEERKSSMKEQKQTLQVEINELKDDVEKLRLERDRYKRNYEIMQQTKKATAAMH</sequence>
<keyword evidence="7" id="KW-1185">Reference proteome</keyword>
<dbReference type="GO" id="GO:0000981">
    <property type="term" value="F:DNA-binding transcription factor activity, RNA polymerase II-specific"/>
    <property type="evidence" value="ECO:0007669"/>
    <property type="project" value="TreeGrafter"/>
</dbReference>
<feature type="domain" description="BZIP" evidence="5">
    <location>
        <begin position="246"/>
        <end position="309"/>
    </location>
</feature>
<dbReference type="PANTHER" id="PTHR10129:SF48">
    <property type="entry name" value="MAF-S, ISOFORM B"/>
    <property type="match status" value="1"/>
</dbReference>
<dbReference type="InterPro" id="IPR004827">
    <property type="entry name" value="bZIP"/>
</dbReference>
<evidence type="ECO:0000256" key="2">
    <source>
        <dbReference type="ARBA" id="ARBA00023125"/>
    </source>
</evidence>
<keyword evidence="2" id="KW-0238">DNA-binding</keyword>
<evidence type="ECO:0000256" key="3">
    <source>
        <dbReference type="ARBA" id="ARBA00023163"/>
    </source>
</evidence>
<dbReference type="EMBL" id="JAKMXF010000088">
    <property type="protein sequence ID" value="KAI6658633.1"/>
    <property type="molecule type" value="Genomic_DNA"/>
</dbReference>
<comment type="caution">
    <text evidence="6">The sequence shown here is derived from an EMBL/GenBank/DDBJ whole genome shotgun (WGS) entry which is preliminary data.</text>
</comment>
<accession>A0AAV7KBS1</accession>
<evidence type="ECO:0000313" key="6">
    <source>
        <dbReference type="EMBL" id="KAI6658633.1"/>
    </source>
</evidence>
<dbReference type="SUPFAM" id="SSF47454">
    <property type="entry name" value="A DNA-binding domain in eukaryotic transcription factors"/>
    <property type="match status" value="1"/>
</dbReference>
<dbReference type="InterPro" id="IPR024874">
    <property type="entry name" value="Transcription_factor_Maf_fam"/>
</dbReference>
<reference evidence="6 7" key="1">
    <citation type="journal article" date="2023" name="BMC Biol.">
        <title>The compact genome of the sponge Oopsacas minuta (Hexactinellida) is lacking key metazoan core genes.</title>
        <authorList>
            <person name="Santini S."/>
            <person name="Schenkelaars Q."/>
            <person name="Jourda C."/>
            <person name="Duchesne M."/>
            <person name="Belahbib H."/>
            <person name="Rocher C."/>
            <person name="Selva M."/>
            <person name="Riesgo A."/>
            <person name="Vervoort M."/>
            <person name="Leys S.P."/>
            <person name="Kodjabachian L."/>
            <person name="Le Bivic A."/>
            <person name="Borchiellini C."/>
            <person name="Claverie J.M."/>
            <person name="Renard E."/>
        </authorList>
    </citation>
    <scope>NUCLEOTIDE SEQUENCE [LARGE SCALE GENOMIC DNA]</scope>
    <source>
        <strain evidence="6">SPO-2</strain>
    </source>
</reference>
<dbReference type="GO" id="GO:0005634">
    <property type="term" value="C:nucleus"/>
    <property type="evidence" value="ECO:0007669"/>
    <property type="project" value="TreeGrafter"/>
</dbReference>
<evidence type="ECO:0000313" key="7">
    <source>
        <dbReference type="Proteomes" id="UP001165289"/>
    </source>
</evidence>
<name>A0AAV7KBS1_9METZ</name>
<dbReference type="PANTHER" id="PTHR10129">
    <property type="entry name" value="TRANSCRIPTION FACTOR MAF"/>
    <property type="match status" value="1"/>
</dbReference>
<dbReference type="Gene3D" id="1.20.5.170">
    <property type="match status" value="1"/>
</dbReference>
<dbReference type="InterPro" id="IPR004826">
    <property type="entry name" value="bZIP_Maf"/>
</dbReference>
<dbReference type="Proteomes" id="UP001165289">
    <property type="component" value="Unassembled WGS sequence"/>
</dbReference>
<proteinExistence type="predicted"/>
<dbReference type="InterPro" id="IPR008917">
    <property type="entry name" value="TF_DNA-bd_sf"/>
</dbReference>
<keyword evidence="3" id="KW-0804">Transcription</keyword>
<keyword evidence="1" id="KW-0805">Transcription regulation</keyword>
<evidence type="ECO:0000256" key="1">
    <source>
        <dbReference type="ARBA" id="ARBA00023015"/>
    </source>
</evidence>
<evidence type="ECO:0000256" key="4">
    <source>
        <dbReference type="SAM" id="MobiDB-lite"/>
    </source>
</evidence>
<evidence type="ECO:0000259" key="5">
    <source>
        <dbReference type="PROSITE" id="PS50217"/>
    </source>
</evidence>